<dbReference type="SUPFAM" id="SSF88723">
    <property type="entry name" value="PIN domain-like"/>
    <property type="match status" value="1"/>
</dbReference>
<evidence type="ECO:0000313" key="3">
    <source>
        <dbReference type="Proteomes" id="UP000001194"/>
    </source>
</evidence>
<dbReference type="KEGG" id="lbc:LACBIDRAFT_310884"/>
<accession>B0DVB4</accession>
<dbReference type="Gene3D" id="3.40.50.1010">
    <property type="entry name" value="5'-nuclease"/>
    <property type="match status" value="1"/>
</dbReference>
<dbReference type="RefSeq" id="XP_001887835.1">
    <property type="nucleotide sequence ID" value="XM_001887800.1"/>
</dbReference>
<dbReference type="InterPro" id="IPR006084">
    <property type="entry name" value="XPG/Rad2"/>
</dbReference>
<dbReference type="OrthoDB" id="2148513at2759"/>
<sequence length="98" mass="10937">MGIKDLWKLLAPVGEHISLHQLAVEDGFVNNIGGVRAYQVGIDTSGWVYCVLYRHSASKNPELATLYVRCCCLLNKPIQPYFVFDGPKCPCVKWGKPV</sequence>
<reference evidence="2 3" key="1">
    <citation type="journal article" date="2008" name="Nature">
        <title>The genome of Laccaria bicolor provides insights into mycorrhizal symbiosis.</title>
        <authorList>
            <person name="Martin F."/>
            <person name="Aerts A."/>
            <person name="Ahren D."/>
            <person name="Brun A."/>
            <person name="Danchin E.G.J."/>
            <person name="Duchaussoy F."/>
            <person name="Gibon J."/>
            <person name="Kohler A."/>
            <person name="Lindquist E."/>
            <person name="Pereda V."/>
            <person name="Salamov A."/>
            <person name="Shapiro H.J."/>
            <person name="Wuyts J."/>
            <person name="Blaudez D."/>
            <person name="Buee M."/>
            <person name="Brokstein P."/>
            <person name="Canbaeck B."/>
            <person name="Cohen D."/>
            <person name="Courty P.E."/>
            <person name="Coutinho P.M."/>
            <person name="Delaruelle C."/>
            <person name="Detter J.C."/>
            <person name="Deveau A."/>
            <person name="DiFazio S."/>
            <person name="Duplessis S."/>
            <person name="Fraissinet-Tachet L."/>
            <person name="Lucic E."/>
            <person name="Frey-Klett P."/>
            <person name="Fourrey C."/>
            <person name="Feussner I."/>
            <person name="Gay G."/>
            <person name="Grimwood J."/>
            <person name="Hoegger P.J."/>
            <person name="Jain P."/>
            <person name="Kilaru S."/>
            <person name="Labbe J."/>
            <person name="Lin Y.C."/>
            <person name="Legue V."/>
            <person name="Le Tacon F."/>
            <person name="Marmeisse R."/>
            <person name="Melayah D."/>
            <person name="Montanini B."/>
            <person name="Muratet M."/>
            <person name="Nehls U."/>
            <person name="Niculita-Hirzel H."/>
            <person name="Oudot-Le Secq M.P."/>
            <person name="Peter M."/>
            <person name="Quesneville H."/>
            <person name="Rajashekar B."/>
            <person name="Reich M."/>
            <person name="Rouhier N."/>
            <person name="Schmutz J."/>
            <person name="Yin T."/>
            <person name="Chalot M."/>
            <person name="Henrissat B."/>
            <person name="Kuees U."/>
            <person name="Lucas S."/>
            <person name="Van de Peer Y."/>
            <person name="Podila G.K."/>
            <person name="Polle A."/>
            <person name="Pukkila P.J."/>
            <person name="Richardson P.M."/>
            <person name="Rouze P."/>
            <person name="Sanders I.R."/>
            <person name="Stajich J.E."/>
            <person name="Tunlid A."/>
            <person name="Tuskan G."/>
            <person name="Grigoriev I.V."/>
        </authorList>
    </citation>
    <scope>NUCLEOTIDE SEQUENCE [LARGE SCALE GENOMIC DNA]</scope>
    <source>
        <strain evidence="3">S238N-H82 / ATCC MYA-4686</strain>
    </source>
</reference>
<gene>
    <name evidence="2" type="ORF">LACBIDRAFT_310884</name>
</gene>
<dbReference type="PANTHER" id="PTHR11081">
    <property type="entry name" value="FLAP ENDONUCLEASE FAMILY MEMBER"/>
    <property type="match status" value="1"/>
</dbReference>
<dbReference type="STRING" id="486041.B0DVB4"/>
<dbReference type="GO" id="GO:0017108">
    <property type="term" value="F:5'-flap endonuclease activity"/>
    <property type="evidence" value="ECO:0007669"/>
    <property type="project" value="TreeGrafter"/>
</dbReference>
<dbReference type="HOGENOM" id="CLU_2612607_0_0_1"/>
<protein>
    <submittedName>
        <fullName evidence="2">Predicted protein</fullName>
    </submittedName>
</protein>
<dbReference type="Proteomes" id="UP000001194">
    <property type="component" value="Unassembled WGS sequence"/>
</dbReference>
<dbReference type="EMBL" id="DS547138">
    <property type="protein sequence ID" value="EDR01483.1"/>
    <property type="molecule type" value="Genomic_DNA"/>
</dbReference>
<organism evidence="3">
    <name type="scientific">Laccaria bicolor (strain S238N-H82 / ATCC MYA-4686)</name>
    <name type="common">Bicoloured deceiver</name>
    <name type="synonym">Laccaria laccata var. bicolor</name>
    <dbReference type="NCBI Taxonomy" id="486041"/>
    <lineage>
        <taxon>Eukaryota</taxon>
        <taxon>Fungi</taxon>
        <taxon>Dikarya</taxon>
        <taxon>Basidiomycota</taxon>
        <taxon>Agaricomycotina</taxon>
        <taxon>Agaricomycetes</taxon>
        <taxon>Agaricomycetidae</taxon>
        <taxon>Agaricales</taxon>
        <taxon>Agaricineae</taxon>
        <taxon>Hydnangiaceae</taxon>
        <taxon>Laccaria</taxon>
    </lineage>
</organism>
<name>B0DVB4_LACBS</name>
<evidence type="ECO:0000259" key="1">
    <source>
        <dbReference type="Pfam" id="PF00752"/>
    </source>
</evidence>
<dbReference type="AlphaFoldDB" id="B0DVB4"/>
<keyword evidence="3" id="KW-1185">Reference proteome</keyword>
<dbReference type="PANTHER" id="PTHR11081:SF75">
    <property type="entry name" value="ENDONUCLEASE, PUTATIVE (AFU_ORTHOLOGUE AFUA_3G13260)-RELATED"/>
    <property type="match status" value="1"/>
</dbReference>
<dbReference type="GeneID" id="6083475"/>
<feature type="domain" description="XPG N-terminal" evidence="1">
    <location>
        <begin position="1"/>
        <end position="91"/>
    </location>
</feature>
<dbReference type="InterPro" id="IPR029060">
    <property type="entry name" value="PIN-like_dom_sf"/>
</dbReference>
<dbReference type="InterPro" id="IPR006085">
    <property type="entry name" value="XPG_DNA_repair_N"/>
</dbReference>
<proteinExistence type="predicted"/>
<evidence type="ECO:0000313" key="2">
    <source>
        <dbReference type="EMBL" id="EDR01483.1"/>
    </source>
</evidence>
<dbReference type="InParanoid" id="B0DVB4"/>
<dbReference type="Pfam" id="PF00752">
    <property type="entry name" value="XPG_N"/>
    <property type="match status" value="1"/>
</dbReference>